<feature type="signal peptide" evidence="1">
    <location>
        <begin position="1"/>
        <end position="19"/>
    </location>
</feature>
<reference evidence="3" key="1">
    <citation type="submission" date="2023-01" db="EMBL/GenBank/DDBJ databases">
        <title>Genome assembly of the deep-sea coral Lophelia pertusa.</title>
        <authorList>
            <person name="Herrera S."/>
            <person name="Cordes E."/>
        </authorList>
    </citation>
    <scope>NUCLEOTIDE SEQUENCE</scope>
    <source>
        <strain evidence="3">USNM1676648</strain>
        <tissue evidence="3">Polyp</tissue>
    </source>
</reference>
<dbReference type="PANTHER" id="PTHR10334">
    <property type="entry name" value="CYSTEINE-RICH SECRETORY PROTEIN-RELATED"/>
    <property type="match status" value="1"/>
</dbReference>
<dbReference type="InterPro" id="IPR034113">
    <property type="entry name" value="SCP_GAPR1-like"/>
</dbReference>
<evidence type="ECO:0000313" key="3">
    <source>
        <dbReference type="EMBL" id="KAJ7373811.1"/>
    </source>
</evidence>
<dbReference type="InterPro" id="IPR014044">
    <property type="entry name" value="CAP_dom"/>
</dbReference>
<dbReference type="SUPFAM" id="SSF55797">
    <property type="entry name" value="PR-1-like"/>
    <property type="match status" value="1"/>
</dbReference>
<dbReference type="Pfam" id="PF00188">
    <property type="entry name" value="CAP"/>
    <property type="match status" value="1"/>
</dbReference>
<comment type="caution">
    <text evidence="3">The sequence shown here is derived from an EMBL/GenBank/DDBJ whole genome shotgun (WGS) entry which is preliminary data.</text>
</comment>
<gene>
    <name evidence="3" type="ORF">OS493_009133</name>
</gene>
<dbReference type="CDD" id="cd05382">
    <property type="entry name" value="CAP_GAPR1-like"/>
    <property type="match status" value="1"/>
</dbReference>
<dbReference type="Proteomes" id="UP001163046">
    <property type="component" value="Unassembled WGS sequence"/>
</dbReference>
<protein>
    <recommendedName>
        <fullName evidence="2">SCP domain-containing protein</fullName>
    </recommendedName>
</protein>
<accession>A0A9X0CSF7</accession>
<evidence type="ECO:0000256" key="1">
    <source>
        <dbReference type="SAM" id="SignalP"/>
    </source>
</evidence>
<evidence type="ECO:0000313" key="4">
    <source>
        <dbReference type="Proteomes" id="UP001163046"/>
    </source>
</evidence>
<keyword evidence="1" id="KW-0732">Signal</keyword>
<sequence length="286" mass="32174">MRIVSVSSFLICQTALCLARPAADDSNEYQMRKASKKSIELETAYVYRKNSPKRHHYSVMLGSSGKTVLGPLVPESGEEQIHRVQGFVLRPDTIKIGDPIRFAATALNTHNRYRKFHHDPSLSWSDKLSSQANKIAYEMVQTFNKQNNKRFEVPDEESVGENVERFLGVAFDCDSTAAMKATDNWYQQSKNYSYNYPHIQDGTNSFTQLVWKGTRYIGMGCALRKGLLANDVFVVALYSPPGNVGDGVSVNVLRPGPKEAAMPDVYSSVFRRNKVARSIKHRNDPT</sequence>
<keyword evidence="4" id="KW-1185">Reference proteome</keyword>
<dbReference type="Gene3D" id="3.40.33.10">
    <property type="entry name" value="CAP"/>
    <property type="match status" value="1"/>
</dbReference>
<name>A0A9X0CSF7_9CNID</name>
<dbReference type="InterPro" id="IPR001283">
    <property type="entry name" value="CRISP-related"/>
</dbReference>
<dbReference type="OrthoDB" id="337038at2759"/>
<organism evidence="3 4">
    <name type="scientific">Desmophyllum pertusum</name>
    <dbReference type="NCBI Taxonomy" id="174260"/>
    <lineage>
        <taxon>Eukaryota</taxon>
        <taxon>Metazoa</taxon>
        <taxon>Cnidaria</taxon>
        <taxon>Anthozoa</taxon>
        <taxon>Hexacorallia</taxon>
        <taxon>Scleractinia</taxon>
        <taxon>Caryophylliina</taxon>
        <taxon>Caryophylliidae</taxon>
        <taxon>Desmophyllum</taxon>
    </lineage>
</organism>
<proteinExistence type="predicted"/>
<dbReference type="SMART" id="SM00198">
    <property type="entry name" value="SCP"/>
    <property type="match status" value="1"/>
</dbReference>
<dbReference type="InterPro" id="IPR035940">
    <property type="entry name" value="CAP_sf"/>
</dbReference>
<dbReference type="EMBL" id="MU826829">
    <property type="protein sequence ID" value="KAJ7373811.1"/>
    <property type="molecule type" value="Genomic_DNA"/>
</dbReference>
<feature type="chain" id="PRO_5040954135" description="SCP domain-containing protein" evidence="1">
    <location>
        <begin position="20"/>
        <end position="286"/>
    </location>
</feature>
<feature type="domain" description="SCP" evidence="2">
    <location>
        <begin position="101"/>
        <end position="246"/>
    </location>
</feature>
<dbReference type="AlphaFoldDB" id="A0A9X0CSF7"/>
<evidence type="ECO:0000259" key="2">
    <source>
        <dbReference type="SMART" id="SM00198"/>
    </source>
</evidence>
<dbReference type="PRINTS" id="PR00837">
    <property type="entry name" value="V5TPXLIKE"/>
</dbReference>